<gene>
    <name evidence="7" type="ORF">F0P94_01325</name>
</gene>
<dbReference type="InterPro" id="IPR033948">
    <property type="entry name" value="ETF_beta_N"/>
</dbReference>
<dbReference type="PIRSF" id="PIRSF000090">
    <property type="entry name" value="Beta-ETF"/>
    <property type="match status" value="1"/>
</dbReference>
<accession>A0A5N1J4X9</accession>
<dbReference type="Gene3D" id="3.40.50.620">
    <property type="entry name" value="HUPs"/>
    <property type="match status" value="1"/>
</dbReference>
<dbReference type="GO" id="GO:0009055">
    <property type="term" value="F:electron transfer activity"/>
    <property type="evidence" value="ECO:0007669"/>
    <property type="project" value="InterPro"/>
</dbReference>
<keyword evidence="8" id="KW-1185">Reference proteome</keyword>
<sequence>MKILVCISNVPDTTTKITFTPDNKQFNTAGVQFVINPYDEYALTRAIELKEAQGGTVTVLNVGEADTEANIRKALAIGADDAIRVNAKPTDAFFVATQIANIAKQENYDLILMGKESVDYNGFQVHGMVAEMLGIPSITPGVKLDVNGNTATVQREIEGGHEIIDAQLPIVVSAQQPMCEPRIPNMRGIMTARTKPLKVVEPTGSATKTEIDAFSLPPQKTGVKMISPENAGELITLLRNEAKVI</sequence>
<name>A0A5N1J4X9_9BACT</name>
<proteinExistence type="inferred from homology"/>
<dbReference type="Proteomes" id="UP000326570">
    <property type="component" value="Unassembled WGS sequence"/>
</dbReference>
<evidence type="ECO:0000256" key="1">
    <source>
        <dbReference type="ARBA" id="ARBA00007557"/>
    </source>
</evidence>
<dbReference type="PROSITE" id="PS01065">
    <property type="entry name" value="ETF_BETA"/>
    <property type="match status" value="1"/>
</dbReference>
<evidence type="ECO:0000313" key="7">
    <source>
        <dbReference type="EMBL" id="KAA9345754.1"/>
    </source>
</evidence>
<evidence type="ECO:0000256" key="3">
    <source>
        <dbReference type="ARBA" id="ARBA00022448"/>
    </source>
</evidence>
<dbReference type="SMART" id="SM00893">
    <property type="entry name" value="ETF"/>
    <property type="match status" value="1"/>
</dbReference>
<dbReference type="InterPro" id="IPR000049">
    <property type="entry name" value="ET-Flavoprotein_bsu_CS"/>
</dbReference>
<dbReference type="RefSeq" id="WP_150901897.1">
    <property type="nucleotide sequence ID" value="NZ_VTWT01000001.1"/>
</dbReference>
<evidence type="ECO:0000256" key="4">
    <source>
        <dbReference type="ARBA" id="ARBA00022982"/>
    </source>
</evidence>
<reference evidence="7 8" key="1">
    <citation type="submission" date="2019-09" db="EMBL/GenBank/DDBJ databases">
        <title>Genome sequence of Adhaeribacter sp. M2.</title>
        <authorList>
            <person name="Srinivasan S."/>
        </authorList>
    </citation>
    <scope>NUCLEOTIDE SEQUENCE [LARGE SCALE GENOMIC DNA]</scope>
    <source>
        <strain evidence="7 8">M2</strain>
    </source>
</reference>
<dbReference type="SUPFAM" id="SSF52402">
    <property type="entry name" value="Adenine nucleotide alpha hydrolases-like"/>
    <property type="match status" value="1"/>
</dbReference>
<comment type="caution">
    <text evidence="7">The sequence shown here is derived from an EMBL/GenBank/DDBJ whole genome shotgun (WGS) entry which is preliminary data.</text>
</comment>
<organism evidence="7 8">
    <name type="scientific">Adhaeribacter soli</name>
    <dbReference type="NCBI Taxonomy" id="2607655"/>
    <lineage>
        <taxon>Bacteria</taxon>
        <taxon>Pseudomonadati</taxon>
        <taxon>Bacteroidota</taxon>
        <taxon>Cytophagia</taxon>
        <taxon>Cytophagales</taxon>
        <taxon>Hymenobacteraceae</taxon>
        <taxon>Adhaeribacter</taxon>
    </lineage>
</organism>
<dbReference type="PANTHER" id="PTHR21294">
    <property type="entry name" value="ELECTRON TRANSFER FLAVOPROTEIN BETA-SUBUNIT"/>
    <property type="match status" value="1"/>
</dbReference>
<dbReference type="PANTHER" id="PTHR21294:SF8">
    <property type="entry name" value="ELECTRON TRANSFER FLAVOPROTEIN SUBUNIT BETA"/>
    <property type="match status" value="1"/>
</dbReference>
<protein>
    <recommendedName>
        <fullName evidence="2">Electron transfer flavoprotein subunit beta</fullName>
    </recommendedName>
    <alternativeName>
        <fullName evidence="5">Electron transfer flavoprotein small subunit</fullName>
    </alternativeName>
</protein>
<dbReference type="InterPro" id="IPR012255">
    <property type="entry name" value="ETF_b"/>
</dbReference>
<evidence type="ECO:0000256" key="2">
    <source>
        <dbReference type="ARBA" id="ARBA00016797"/>
    </source>
</evidence>
<dbReference type="InterPro" id="IPR014729">
    <property type="entry name" value="Rossmann-like_a/b/a_fold"/>
</dbReference>
<evidence type="ECO:0000256" key="5">
    <source>
        <dbReference type="ARBA" id="ARBA00042002"/>
    </source>
</evidence>
<dbReference type="GO" id="GO:0005829">
    <property type="term" value="C:cytosol"/>
    <property type="evidence" value="ECO:0007669"/>
    <property type="project" value="TreeGrafter"/>
</dbReference>
<dbReference type="Pfam" id="PF01012">
    <property type="entry name" value="ETF"/>
    <property type="match status" value="1"/>
</dbReference>
<evidence type="ECO:0000313" key="8">
    <source>
        <dbReference type="Proteomes" id="UP000326570"/>
    </source>
</evidence>
<feature type="domain" description="Electron transfer flavoprotein alpha/beta-subunit N-terminal" evidence="6">
    <location>
        <begin position="23"/>
        <end position="209"/>
    </location>
</feature>
<evidence type="ECO:0000259" key="6">
    <source>
        <dbReference type="SMART" id="SM00893"/>
    </source>
</evidence>
<comment type="similarity">
    <text evidence="1">Belongs to the ETF beta-subunit/FixA family.</text>
</comment>
<dbReference type="EMBL" id="VTWT01000001">
    <property type="protein sequence ID" value="KAA9345754.1"/>
    <property type="molecule type" value="Genomic_DNA"/>
</dbReference>
<keyword evidence="3" id="KW-0813">Transport</keyword>
<dbReference type="InterPro" id="IPR014730">
    <property type="entry name" value="ETF_a/b_N"/>
</dbReference>
<dbReference type="AlphaFoldDB" id="A0A5N1J4X9"/>
<dbReference type="CDD" id="cd01714">
    <property type="entry name" value="ETF_beta"/>
    <property type="match status" value="1"/>
</dbReference>
<keyword evidence="4" id="KW-0249">Electron transport</keyword>